<dbReference type="AlphaFoldDB" id="A0A8J5X2W3"/>
<dbReference type="PANTHER" id="PTHR45967">
    <property type="entry name" value="G-BOX-BINDING FACTOR 3-RELATED"/>
    <property type="match status" value="1"/>
</dbReference>
<protein>
    <recommendedName>
        <fullName evidence="3">BZIP domain-containing protein</fullName>
    </recommendedName>
</protein>
<feature type="region of interest" description="Disordered" evidence="2">
    <location>
        <begin position="100"/>
        <end position="167"/>
    </location>
</feature>
<evidence type="ECO:0000256" key="2">
    <source>
        <dbReference type="SAM" id="MobiDB-lite"/>
    </source>
</evidence>
<feature type="compositionally biased region" description="Low complexity" evidence="2">
    <location>
        <begin position="1"/>
        <end position="11"/>
    </location>
</feature>
<feature type="compositionally biased region" description="Basic and acidic residues" evidence="2">
    <location>
        <begin position="303"/>
        <end position="314"/>
    </location>
</feature>
<evidence type="ECO:0000256" key="1">
    <source>
        <dbReference type="SAM" id="Coils"/>
    </source>
</evidence>
<evidence type="ECO:0000259" key="3">
    <source>
        <dbReference type="Pfam" id="PF00170"/>
    </source>
</evidence>
<dbReference type="GO" id="GO:0003700">
    <property type="term" value="F:DNA-binding transcription factor activity"/>
    <property type="evidence" value="ECO:0007669"/>
    <property type="project" value="InterPro"/>
</dbReference>
<keyword evidence="5" id="KW-1185">Reference proteome</keyword>
<dbReference type="EMBL" id="JAAALK010000079">
    <property type="protein sequence ID" value="KAG8098673.1"/>
    <property type="molecule type" value="Genomic_DNA"/>
</dbReference>
<evidence type="ECO:0000313" key="4">
    <source>
        <dbReference type="EMBL" id="KAG8098673.1"/>
    </source>
</evidence>
<accession>A0A8J5X2W3</accession>
<comment type="caution">
    <text evidence="4">The sequence shown here is derived from an EMBL/GenBank/DDBJ whole genome shotgun (WGS) entry which is preliminary data.</text>
</comment>
<proteinExistence type="predicted"/>
<dbReference type="InterPro" id="IPR044827">
    <property type="entry name" value="GBF-like"/>
</dbReference>
<name>A0A8J5X2W3_ZIZPA</name>
<gene>
    <name evidence="4" type="ORF">GUJ93_ZPchr0013g37582</name>
</gene>
<feature type="region of interest" description="Disordered" evidence="2">
    <location>
        <begin position="1"/>
        <end position="28"/>
    </location>
</feature>
<organism evidence="4 5">
    <name type="scientific">Zizania palustris</name>
    <name type="common">Northern wild rice</name>
    <dbReference type="NCBI Taxonomy" id="103762"/>
    <lineage>
        <taxon>Eukaryota</taxon>
        <taxon>Viridiplantae</taxon>
        <taxon>Streptophyta</taxon>
        <taxon>Embryophyta</taxon>
        <taxon>Tracheophyta</taxon>
        <taxon>Spermatophyta</taxon>
        <taxon>Magnoliopsida</taxon>
        <taxon>Liliopsida</taxon>
        <taxon>Poales</taxon>
        <taxon>Poaceae</taxon>
        <taxon>BOP clade</taxon>
        <taxon>Oryzoideae</taxon>
        <taxon>Oryzeae</taxon>
        <taxon>Zizaniinae</taxon>
        <taxon>Zizania</taxon>
    </lineage>
</organism>
<feature type="compositionally biased region" description="Basic and acidic residues" evidence="2">
    <location>
        <begin position="12"/>
        <end position="23"/>
    </location>
</feature>
<dbReference type="Pfam" id="PF00170">
    <property type="entry name" value="bZIP_1"/>
    <property type="match status" value="1"/>
</dbReference>
<dbReference type="InterPro" id="IPR004827">
    <property type="entry name" value="bZIP"/>
</dbReference>
<feature type="coiled-coil region" evidence="1">
    <location>
        <begin position="228"/>
        <end position="276"/>
    </location>
</feature>
<reference evidence="4" key="1">
    <citation type="journal article" date="2021" name="bioRxiv">
        <title>Whole Genome Assembly and Annotation of Northern Wild Rice, Zizania palustris L., Supports a Whole Genome Duplication in the Zizania Genus.</title>
        <authorList>
            <person name="Haas M."/>
            <person name="Kono T."/>
            <person name="Macchietto M."/>
            <person name="Millas R."/>
            <person name="McGilp L."/>
            <person name="Shao M."/>
            <person name="Duquette J."/>
            <person name="Hirsch C.N."/>
            <person name="Kimball J."/>
        </authorList>
    </citation>
    <scope>NUCLEOTIDE SEQUENCE</scope>
    <source>
        <tissue evidence="4">Fresh leaf tissue</tissue>
    </source>
</reference>
<dbReference type="PANTHER" id="PTHR45967:SF31">
    <property type="entry name" value="DNA-BINDING PROTEIN EMBP-1"/>
    <property type="match status" value="1"/>
</dbReference>
<dbReference type="Proteomes" id="UP000729402">
    <property type="component" value="Unassembled WGS sequence"/>
</dbReference>
<feature type="region of interest" description="Disordered" evidence="2">
    <location>
        <begin position="288"/>
        <end position="314"/>
    </location>
</feature>
<dbReference type="OrthoDB" id="1642657at2759"/>
<sequence length="314" mass="33054">MASSAASPSSSKSDDDRRSDGVPRHPAATVTVTHAEWAASMQAYYAAGGHPYAWPPPPQHLMAVAAAAYGAPVPFPVYHPAYYAHASMAAGVSRSHMAGATAAEGKSKRKTSGGPSGEDSSGSGDGGSDESSEKRDADADQKDLSSAKRRTLGHANVEGEGSEAAMTEKNAVAQSPFVSPRKAAPNLHIIGMDIWNTSAMAAVPSGQAEVNVGAPLLRDNALSQMQECEELSQKVTDLTAINSALRSELDELKKDCEDMEAENSQLMDEMVQSEGSRVKTTLSIKVDNTSKEHHACSGQINKRTSDDSKGYHLV</sequence>
<feature type="domain" description="BZIP" evidence="3">
    <location>
        <begin position="226"/>
        <end position="263"/>
    </location>
</feature>
<dbReference type="GO" id="GO:0043565">
    <property type="term" value="F:sequence-specific DNA binding"/>
    <property type="evidence" value="ECO:0007669"/>
    <property type="project" value="InterPro"/>
</dbReference>
<reference evidence="4" key="2">
    <citation type="submission" date="2021-02" db="EMBL/GenBank/DDBJ databases">
        <authorList>
            <person name="Kimball J.A."/>
            <person name="Haas M.W."/>
            <person name="Macchietto M."/>
            <person name="Kono T."/>
            <person name="Duquette J."/>
            <person name="Shao M."/>
        </authorList>
    </citation>
    <scope>NUCLEOTIDE SEQUENCE</scope>
    <source>
        <tissue evidence="4">Fresh leaf tissue</tissue>
    </source>
</reference>
<keyword evidence="1" id="KW-0175">Coiled coil</keyword>
<feature type="compositionally biased region" description="Basic and acidic residues" evidence="2">
    <location>
        <begin position="131"/>
        <end position="146"/>
    </location>
</feature>
<dbReference type="GO" id="GO:0005634">
    <property type="term" value="C:nucleus"/>
    <property type="evidence" value="ECO:0007669"/>
    <property type="project" value="TreeGrafter"/>
</dbReference>
<evidence type="ECO:0000313" key="5">
    <source>
        <dbReference type="Proteomes" id="UP000729402"/>
    </source>
</evidence>